<proteinExistence type="predicted"/>
<comment type="caution">
    <text evidence="2">The sequence shown here is derived from an EMBL/GenBank/DDBJ whole genome shotgun (WGS) entry which is preliminary data.</text>
</comment>
<evidence type="ECO:0000259" key="1">
    <source>
        <dbReference type="Pfam" id="PF11575"/>
    </source>
</evidence>
<dbReference type="RefSeq" id="WP_385940738.1">
    <property type="nucleotide sequence ID" value="NZ_JBHSOZ010000004.1"/>
</dbReference>
<name>A0ABW0YRK5_9BACI</name>
<organism evidence="2 3">
    <name type="scientific">Thalassorhabdus alkalitolerans</name>
    <dbReference type="NCBI Taxonomy" id="2282697"/>
    <lineage>
        <taxon>Bacteria</taxon>
        <taxon>Bacillati</taxon>
        <taxon>Bacillota</taxon>
        <taxon>Bacilli</taxon>
        <taxon>Bacillales</taxon>
        <taxon>Bacillaceae</taxon>
        <taxon>Thalassorhabdus</taxon>
    </lineage>
</organism>
<dbReference type="Pfam" id="PF11575">
    <property type="entry name" value="FhuF_C"/>
    <property type="match status" value="1"/>
</dbReference>
<protein>
    <recommendedName>
        <fullName evidence="1">Ferric siderophore reductase C-terminal domain-containing protein</fullName>
    </recommendedName>
</protein>
<sequence>MVDVNTGELAICGIKSSTAHIKKAFSFAELERDSVAADFLAHRIKVIQGEDRKAAAANTITYIALATAGLYYFSLKNKVFPSFIWGDSMIGESMERPLTLSVFLQDLEFSRVEITEEVSLSIAGKLFHSQQRVLHTLSALSSLPFNQCWALYDHGFLSASSLFRLTLHERARVEEGRLALKRLPPEIFGSVRNPFDVKRRSVDSWWKPVEKLPLKATCCLMYKTGRRKEYCYTCPKLTKQEREKAASSFQQQYGVRKPW</sequence>
<accession>A0ABW0YRK5</accession>
<feature type="domain" description="Ferric siderophore reductase C-terminal" evidence="1">
    <location>
        <begin position="216"/>
        <end position="236"/>
    </location>
</feature>
<dbReference type="InterPro" id="IPR024726">
    <property type="entry name" value="FhuF_C"/>
</dbReference>
<keyword evidence="3" id="KW-1185">Reference proteome</keyword>
<evidence type="ECO:0000313" key="3">
    <source>
        <dbReference type="Proteomes" id="UP001596142"/>
    </source>
</evidence>
<reference evidence="3" key="1">
    <citation type="journal article" date="2019" name="Int. J. Syst. Evol. Microbiol.">
        <title>The Global Catalogue of Microorganisms (GCM) 10K type strain sequencing project: providing services to taxonomists for standard genome sequencing and annotation.</title>
        <authorList>
            <consortium name="The Broad Institute Genomics Platform"/>
            <consortium name="The Broad Institute Genome Sequencing Center for Infectious Disease"/>
            <person name="Wu L."/>
            <person name="Ma J."/>
        </authorList>
    </citation>
    <scope>NUCLEOTIDE SEQUENCE [LARGE SCALE GENOMIC DNA]</scope>
    <source>
        <strain evidence="3">CECT 7184</strain>
    </source>
</reference>
<evidence type="ECO:0000313" key="2">
    <source>
        <dbReference type="EMBL" id="MFC5713188.1"/>
    </source>
</evidence>
<dbReference type="Proteomes" id="UP001596142">
    <property type="component" value="Unassembled WGS sequence"/>
</dbReference>
<gene>
    <name evidence="2" type="ORF">ACFPU1_10360</name>
</gene>
<dbReference type="EMBL" id="JBHSOZ010000004">
    <property type="protein sequence ID" value="MFC5713188.1"/>
    <property type="molecule type" value="Genomic_DNA"/>
</dbReference>